<sequence>MSPSAYILANFGGPRHAEELGSFLTSLLTDRDVTGNFLPDFLHKKLFSFIAKKRVSKVLPQYLSLKNWSPIYQDTENLSQALHGLLKAPVIPFHRYLPATHHTTLEALHTLQPRSIIGVPLFPHFTYAMTGSISRFFTLHAPQYNILWISQFGSHDAFISCMEAHVNSFLDMQGIPEENCCFLFSVHGLPKRMVSQGDPYQKQCEHSFSLLSSRFPKAESILCYQSKFGFGKWLSPLLKTLSYELKSQKPYVLILPFGFVSDHLETLYEIEHEYLPILKSRGYKALRLPAIYNASSWPRTLAQIISSSFPSESELLIK</sequence>
<dbReference type="HAMAP" id="MF_00323">
    <property type="entry name" value="Ferrochelatase"/>
    <property type="match status" value="1"/>
</dbReference>
<evidence type="ECO:0000256" key="5">
    <source>
        <dbReference type="ARBA" id="ARBA00023239"/>
    </source>
</evidence>
<dbReference type="PROSITE" id="PS00534">
    <property type="entry name" value="FERROCHELATASE"/>
    <property type="match status" value="1"/>
</dbReference>
<keyword evidence="3 8" id="KW-0408">Iron</keyword>
<evidence type="ECO:0000256" key="9">
    <source>
        <dbReference type="RuleBase" id="RU000607"/>
    </source>
</evidence>
<accession>A0AA34RD60</accession>
<dbReference type="RefSeq" id="WP_013712518.1">
    <property type="nucleotide sequence ID" value="NC_015408.1"/>
</dbReference>
<protein>
    <recommendedName>
        <fullName evidence="8 9">Ferrochelatase</fullName>
        <ecNumber evidence="8 9">4.98.1.1</ecNumber>
    </recommendedName>
    <alternativeName>
        <fullName evidence="8">Heme synthase</fullName>
    </alternativeName>
    <alternativeName>
        <fullName evidence="8">Protoheme ferro-lyase</fullName>
    </alternativeName>
</protein>
<keyword evidence="2 8" id="KW-0963">Cytoplasm</keyword>
<dbReference type="GO" id="GO:0006783">
    <property type="term" value="P:heme biosynthetic process"/>
    <property type="evidence" value="ECO:0007669"/>
    <property type="project" value="UniProtKB-UniRule"/>
</dbReference>
<dbReference type="SUPFAM" id="SSF53800">
    <property type="entry name" value="Chelatase"/>
    <property type="match status" value="1"/>
</dbReference>
<dbReference type="PANTHER" id="PTHR11108:SF1">
    <property type="entry name" value="FERROCHELATASE, MITOCHONDRIAL"/>
    <property type="match status" value="1"/>
</dbReference>
<dbReference type="Proteomes" id="UP000008305">
    <property type="component" value="Chromosome"/>
</dbReference>
<dbReference type="AlphaFoldDB" id="A0AA34RD60"/>
<evidence type="ECO:0000256" key="3">
    <source>
        <dbReference type="ARBA" id="ARBA00023004"/>
    </source>
</evidence>
<dbReference type="EMBL" id="CP002608">
    <property type="protein sequence ID" value="AEB41440.1"/>
    <property type="molecule type" value="Genomic_DNA"/>
</dbReference>
<name>A0AA34RD60_CHLPE</name>
<dbReference type="PANTHER" id="PTHR11108">
    <property type="entry name" value="FERROCHELATASE"/>
    <property type="match status" value="1"/>
</dbReference>
<keyword evidence="5 8" id="KW-0456">Lyase</keyword>
<dbReference type="CDD" id="cd03411">
    <property type="entry name" value="Ferrochelatase_N"/>
    <property type="match status" value="1"/>
</dbReference>
<comment type="pathway">
    <text evidence="8 9">Porphyrin-containing compound metabolism; protoheme biosynthesis; protoheme from protoporphyrin-IX: step 1/1.</text>
</comment>
<comment type="catalytic activity">
    <reaction evidence="8 9">
        <text>heme b + 2 H(+) = protoporphyrin IX + Fe(2+)</text>
        <dbReference type="Rhea" id="RHEA:22584"/>
        <dbReference type="ChEBI" id="CHEBI:15378"/>
        <dbReference type="ChEBI" id="CHEBI:29033"/>
        <dbReference type="ChEBI" id="CHEBI:57306"/>
        <dbReference type="ChEBI" id="CHEBI:60344"/>
        <dbReference type="EC" id="4.98.1.1"/>
    </reaction>
</comment>
<organism evidence="10 11">
    <name type="scientific">Chlamydia pecorum (strain ATCC VR-628 / DSM 29919 / E58)</name>
    <name type="common">Chlamydophila pecorum</name>
    <dbReference type="NCBI Taxonomy" id="331635"/>
    <lineage>
        <taxon>Bacteria</taxon>
        <taxon>Pseudomonadati</taxon>
        <taxon>Chlamydiota</taxon>
        <taxon>Chlamydiia</taxon>
        <taxon>Chlamydiales</taxon>
        <taxon>Chlamydiaceae</taxon>
        <taxon>Chlamydia/Chlamydophila group</taxon>
        <taxon>Chlamydia</taxon>
    </lineage>
</organism>
<evidence type="ECO:0000256" key="7">
    <source>
        <dbReference type="ARBA" id="ARBA00024536"/>
    </source>
</evidence>
<dbReference type="Pfam" id="PF00762">
    <property type="entry name" value="Ferrochelatase"/>
    <property type="match status" value="1"/>
</dbReference>
<keyword evidence="11" id="KW-1185">Reference proteome</keyword>
<evidence type="ECO:0000256" key="8">
    <source>
        <dbReference type="HAMAP-Rule" id="MF_00323"/>
    </source>
</evidence>
<feature type="binding site" evidence="8">
    <location>
        <position position="265"/>
    </location>
    <ligand>
        <name>Fe(2+)</name>
        <dbReference type="ChEBI" id="CHEBI:29033"/>
    </ligand>
</feature>
<dbReference type="InterPro" id="IPR001015">
    <property type="entry name" value="Ferrochelatase"/>
</dbReference>
<keyword evidence="4 8" id="KW-0350">Heme biosynthesis</keyword>
<comment type="subcellular location">
    <subcellularLocation>
        <location evidence="8 9">Cytoplasm</location>
    </subcellularLocation>
</comment>
<dbReference type="InterPro" id="IPR033659">
    <property type="entry name" value="Ferrochelatase_N"/>
</dbReference>
<feature type="binding site" evidence="8">
    <location>
        <position position="187"/>
    </location>
    <ligand>
        <name>Fe(2+)</name>
        <dbReference type="ChEBI" id="CHEBI:29033"/>
    </ligand>
</feature>
<dbReference type="KEGG" id="cpm:G5S_0446"/>
<dbReference type="EC" id="4.98.1.1" evidence="8 9"/>
<dbReference type="GO" id="GO:0004325">
    <property type="term" value="F:ferrochelatase activity"/>
    <property type="evidence" value="ECO:0007669"/>
    <property type="project" value="UniProtKB-UniRule"/>
</dbReference>
<comment type="similarity">
    <text evidence="1 8 9">Belongs to the ferrochelatase family.</text>
</comment>
<evidence type="ECO:0000256" key="4">
    <source>
        <dbReference type="ARBA" id="ARBA00023133"/>
    </source>
</evidence>
<evidence type="ECO:0000256" key="2">
    <source>
        <dbReference type="ARBA" id="ARBA00022490"/>
    </source>
</evidence>
<reference evidence="10 11" key="1">
    <citation type="journal article" date="2011" name="J. Bacteriol.">
        <title>Genome sequence of the obligate intracellular animal pathogen Chlamydia pecorum E58.</title>
        <authorList>
            <person name="Mojica S."/>
            <person name="Huot Creasy H."/>
            <person name="Daugherty S."/>
            <person name="Read T.D."/>
            <person name="Kim T."/>
            <person name="Kaltenboeck B."/>
            <person name="Bavoil P."/>
            <person name="Myers G.S."/>
        </authorList>
    </citation>
    <scope>NUCLEOTIDE SEQUENCE [LARGE SCALE GENOMIC DNA]</scope>
    <source>
        <strain evidence="10 11">E58</strain>
    </source>
</reference>
<comment type="function">
    <text evidence="8 9">Catalyzes the ferrous insertion into protoporphyrin IX.</text>
</comment>
<comment type="catalytic activity">
    <reaction evidence="7">
        <text>Fe-coproporphyrin III + 2 H(+) = coproporphyrin III + Fe(2+)</text>
        <dbReference type="Rhea" id="RHEA:49572"/>
        <dbReference type="ChEBI" id="CHEBI:15378"/>
        <dbReference type="ChEBI" id="CHEBI:29033"/>
        <dbReference type="ChEBI" id="CHEBI:68438"/>
        <dbReference type="ChEBI" id="CHEBI:131725"/>
        <dbReference type="EC" id="4.99.1.9"/>
    </reaction>
    <physiologicalReaction direction="right-to-left" evidence="7">
        <dbReference type="Rhea" id="RHEA:49574"/>
    </physiologicalReaction>
</comment>
<evidence type="ECO:0000256" key="6">
    <source>
        <dbReference type="ARBA" id="ARBA00023244"/>
    </source>
</evidence>
<dbReference type="Gene3D" id="3.40.50.1400">
    <property type="match status" value="2"/>
</dbReference>
<keyword evidence="8" id="KW-0479">Metal-binding</keyword>
<evidence type="ECO:0000313" key="11">
    <source>
        <dbReference type="Proteomes" id="UP000008305"/>
    </source>
</evidence>
<dbReference type="InterPro" id="IPR033644">
    <property type="entry name" value="Ferrochelatase_C"/>
</dbReference>
<evidence type="ECO:0000256" key="1">
    <source>
        <dbReference type="ARBA" id="ARBA00007718"/>
    </source>
</evidence>
<dbReference type="InterPro" id="IPR019772">
    <property type="entry name" value="Ferrochelatase_AS"/>
</dbReference>
<dbReference type="GO" id="GO:0046872">
    <property type="term" value="F:metal ion binding"/>
    <property type="evidence" value="ECO:0007669"/>
    <property type="project" value="UniProtKB-KW"/>
</dbReference>
<dbReference type="CDD" id="cd00419">
    <property type="entry name" value="Ferrochelatase_C"/>
    <property type="match status" value="1"/>
</dbReference>
<gene>
    <name evidence="8 10" type="primary">hemH</name>
    <name evidence="10" type="ordered locus">G5S_0446</name>
</gene>
<dbReference type="GO" id="GO:0005737">
    <property type="term" value="C:cytoplasm"/>
    <property type="evidence" value="ECO:0007669"/>
    <property type="project" value="UniProtKB-SubCell"/>
</dbReference>
<keyword evidence="6 8" id="KW-0627">Porphyrin biosynthesis</keyword>
<dbReference type="NCBIfam" id="TIGR00109">
    <property type="entry name" value="hemH"/>
    <property type="match status" value="1"/>
</dbReference>
<evidence type="ECO:0000313" key="10">
    <source>
        <dbReference type="EMBL" id="AEB41440.1"/>
    </source>
</evidence>
<proteinExistence type="inferred from homology"/>